<evidence type="ECO:0000313" key="1">
    <source>
        <dbReference type="EMBL" id="GGJ43809.1"/>
    </source>
</evidence>
<dbReference type="SUPFAM" id="SSF54909">
    <property type="entry name" value="Dimeric alpha+beta barrel"/>
    <property type="match status" value="1"/>
</dbReference>
<reference evidence="1" key="2">
    <citation type="submission" date="2020-09" db="EMBL/GenBank/DDBJ databases">
        <authorList>
            <person name="Sun Q."/>
            <person name="Zhou Y."/>
        </authorList>
    </citation>
    <scope>NUCLEOTIDE SEQUENCE</scope>
    <source>
        <strain evidence="1">CGMCC 1.3617</strain>
    </source>
</reference>
<dbReference type="Proteomes" id="UP000661507">
    <property type="component" value="Unassembled WGS sequence"/>
</dbReference>
<dbReference type="InterPro" id="IPR011008">
    <property type="entry name" value="Dimeric_a/b-barrel"/>
</dbReference>
<name>A0A917NZI5_9PROT</name>
<dbReference type="RefSeq" id="WP_229681690.1">
    <property type="nucleotide sequence ID" value="NZ_BMKW01000029.1"/>
</dbReference>
<protein>
    <recommendedName>
        <fullName evidence="3">ABM domain-containing protein</fullName>
    </recommendedName>
</protein>
<evidence type="ECO:0000313" key="2">
    <source>
        <dbReference type="Proteomes" id="UP000661507"/>
    </source>
</evidence>
<proteinExistence type="predicted"/>
<reference evidence="1" key="1">
    <citation type="journal article" date="2014" name="Int. J. Syst. Evol. Microbiol.">
        <title>Complete genome sequence of Corynebacterium casei LMG S-19264T (=DSM 44701T), isolated from a smear-ripened cheese.</title>
        <authorList>
            <consortium name="US DOE Joint Genome Institute (JGI-PGF)"/>
            <person name="Walter F."/>
            <person name="Albersmeier A."/>
            <person name="Kalinowski J."/>
            <person name="Ruckert C."/>
        </authorList>
    </citation>
    <scope>NUCLEOTIDE SEQUENCE</scope>
    <source>
        <strain evidence="1">CGMCC 1.3617</strain>
    </source>
</reference>
<dbReference type="EMBL" id="BMKW01000029">
    <property type="protein sequence ID" value="GGJ43809.1"/>
    <property type="molecule type" value="Genomic_DNA"/>
</dbReference>
<sequence>MDAIEVTTFKLNRGLTVADFIAANADVDAWLLKQPGFLSRRIAQRSDGVVIDLLIWASAGDGERAADRLMQEPADSPVHAAIDQRTVTWTVSRVHHRLLPCPPARV</sequence>
<dbReference type="AlphaFoldDB" id="A0A917NZI5"/>
<accession>A0A917NZI5</accession>
<evidence type="ECO:0008006" key="3">
    <source>
        <dbReference type="Google" id="ProtNLM"/>
    </source>
</evidence>
<keyword evidence="2" id="KW-1185">Reference proteome</keyword>
<organism evidence="1 2">
    <name type="scientific">Neoroseomonas lacus</name>
    <dbReference type="NCBI Taxonomy" id="287609"/>
    <lineage>
        <taxon>Bacteria</taxon>
        <taxon>Pseudomonadati</taxon>
        <taxon>Pseudomonadota</taxon>
        <taxon>Alphaproteobacteria</taxon>
        <taxon>Acetobacterales</taxon>
        <taxon>Acetobacteraceae</taxon>
        <taxon>Neoroseomonas</taxon>
    </lineage>
</organism>
<gene>
    <name evidence="1" type="ORF">GCM10011320_59160</name>
</gene>
<comment type="caution">
    <text evidence="1">The sequence shown here is derived from an EMBL/GenBank/DDBJ whole genome shotgun (WGS) entry which is preliminary data.</text>
</comment>